<dbReference type="Pfam" id="PF04138">
    <property type="entry name" value="GtrA_DPMS_TM"/>
    <property type="match status" value="1"/>
</dbReference>
<keyword evidence="4 7" id="KW-1133">Transmembrane helix</keyword>
<organism evidence="9 10">
    <name type="scientific">Corynebacterium lactis RW2-5</name>
    <dbReference type="NCBI Taxonomy" id="1408189"/>
    <lineage>
        <taxon>Bacteria</taxon>
        <taxon>Bacillati</taxon>
        <taxon>Actinomycetota</taxon>
        <taxon>Actinomycetes</taxon>
        <taxon>Mycobacteriales</taxon>
        <taxon>Corynebacteriaceae</taxon>
        <taxon>Corynebacterium</taxon>
    </lineage>
</organism>
<feature type="domain" description="GtrA/DPMS transmembrane" evidence="8">
    <location>
        <begin position="50"/>
        <end position="202"/>
    </location>
</feature>
<dbReference type="GO" id="GO:0000271">
    <property type="term" value="P:polysaccharide biosynthetic process"/>
    <property type="evidence" value="ECO:0007669"/>
    <property type="project" value="InterPro"/>
</dbReference>
<evidence type="ECO:0000313" key="10">
    <source>
        <dbReference type="Proteomes" id="UP000058446"/>
    </source>
</evidence>
<keyword evidence="3 7" id="KW-0812">Transmembrane</keyword>
<reference evidence="9 10" key="1">
    <citation type="submission" date="2013-10" db="EMBL/GenBank/DDBJ databases">
        <title>Complete genome sequence of Corynebacterium lactis DSM 45799(T), isolated from raw cow milk.</title>
        <authorList>
            <person name="Ruckert C."/>
            <person name="Albersmeier A."/>
            <person name="Lipski A."/>
            <person name="Kalinowski J."/>
        </authorList>
    </citation>
    <scope>NUCLEOTIDE SEQUENCE [LARGE SCALE GENOMIC DNA]</scope>
    <source>
        <strain evidence="9 10">RW2-5</strain>
    </source>
</reference>
<dbReference type="PANTHER" id="PTHR38459">
    <property type="entry name" value="PROPHAGE BACTOPRENOL-LINKED GLUCOSE TRANSLOCASE HOMOLOG"/>
    <property type="match status" value="1"/>
</dbReference>
<comment type="subcellular location">
    <subcellularLocation>
        <location evidence="1">Membrane</location>
        <topology evidence="1">Multi-pass membrane protein</topology>
    </subcellularLocation>
</comment>
<name>A0A0K2H105_9CORY</name>
<dbReference type="PATRIC" id="fig|1408189.4.peg.1664"/>
<evidence type="ECO:0000256" key="3">
    <source>
        <dbReference type="ARBA" id="ARBA00022692"/>
    </source>
</evidence>
<evidence type="ECO:0000256" key="2">
    <source>
        <dbReference type="ARBA" id="ARBA00009399"/>
    </source>
</evidence>
<dbReference type="STRING" id="1408189.CLAC_08305"/>
<dbReference type="EMBL" id="CP006841">
    <property type="protein sequence ID" value="ALA67720.1"/>
    <property type="molecule type" value="Genomic_DNA"/>
</dbReference>
<evidence type="ECO:0000256" key="6">
    <source>
        <dbReference type="SAM" id="MobiDB-lite"/>
    </source>
</evidence>
<dbReference type="InterPro" id="IPR051401">
    <property type="entry name" value="GtrA_CellWall_Glycosyl"/>
</dbReference>
<feature type="transmembrane region" description="Helical" evidence="7">
    <location>
        <begin position="94"/>
        <end position="113"/>
    </location>
</feature>
<feature type="compositionally biased region" description="Polar residues" evidence="6">
    <location>
        <begin position="17"/>
        <end position="31"/>
    </location>
</feature>
<dbReference type="Proteomes" id="UP000058446">
    <property type="component" value="Chromosome"/>
</dbReference>
<evidence type="ECO:0000313" key="9">
    <source>
        <dbReference type="EMBL" id="ALA67720.1"/>
    </source>
</evidence>
<evidence type="ECO:0000256" key="4">
    <source>
        <dbReference type="ARBA" id="ARBA00022989"/>
    </source>
</evidence>
<evidence type="ECO:0000259" key="8">
    <source>
        <dbReference type="Pfam" id="PF04138"/>
    </source>
</evidence>
<protein>
    <submittedName>
        <fullName evidence="9">Membrane protein</fullName>
    </submittedName>
</protein>
<feature type="transmembrane region" description="Helical" evidence="7">
    <location>
        <begin position="133"/>
        <end position="154"/>
    </location>
</feature>
<feature type="transmembrane region" description="Helical" evidence="7">
    <location>
        <begin position="178"/>
        <end position="196"/>
    </location>
</feature>
<feature type="transmembrane region" description="Helical" evidence="7">
    <location>
        <begin position="48"/>
        <end position="69"/>
    </location>
</feature>
<keyword evidence="10" id="KW-1185">Reference proteome</keyword>
<proteinExistence type="inferred from homology"/>
<evidence type="ECO:0000256" key="5">
    <source>
        <dbReference type="ARBA" id="ARBA00023136"/>
    </source>
</evidence>
<dbReference type="KEGG" id="clw:CLAC_08305"/>
<gene>
    <name evidence="9" type="ORF">CLAC_08305</name>
</gene>
<accession>A0A0K2H105</accession>
<sequence length="216" mass="23971">MGAAMGKSAGEGAASLPQGSVPSDSAEQPTDASKAAPKQRYGTVARQFFKFGLVGGTGVIVNLIVVIAARKMGLSLDTNEHDVFLNLLGTRWNIRYSHVYATLAFVVANIWNFQLNRSWTFRTEHRPNWFRQFFPFLFAGISSLIVSLIVITVLTNPTSPLALPESIFDDSTGLRNRFYWANLIGVLLGTPANFVINKLWTFRIKGNHREKIVLEP</sequence>
<comment type="similarity">
    <text evidence="2">Belongs to the GtrA family.</text>
</comment>
<feature type="region of interest" description="Disordered" evidence="6">
    <location>
        <begin position="1"/>
        <end position="38"/>
    </location>
</feature>
<evidence type="ECO:0000256" key="7">
    <source>
        <dbReference type="SAM" id="Phobius"/>
    </source>
</evidence>
<dbReference type="AlphaFoldDB" id="A0A0K2H105"/>
<dbReference type="GO" id="GO:0005886">
    <property type="term" value="C:plasma membrane"/>
    <property type="evidence" value="ECO:0007669"/>
    <property type="project" value="TreeGrafter"/>
</dbReference>
<dbReference type="InterPro" id="IPR007267">
    <property type="entry name" value="GtrA_DPMS_TM"/>
</dbReference>
<dbReference type="PANTHER" id="PTHR38459:SF1">
    <property type="entry name" value="PROPHAGE BACTOPRENOL-LINKED GLUCOSE TRANSLOCASE HOMOLOG"/>
    <property type="match status" value="1"/>
</dbReference>
<evidence type="ECO:0000256" key="1">
    <source>
        <dbReference type="ARBA" id="ARBA00004141"/>
    </source>
</evidence>
<keyword evidence="5 7" id="KW-0472">Membrane</keyword>